<organism evidence="12 13">
    <name type="scientific">Candidatus Faecalibacterium intestinavium</name>
    <dbReference type="NCBI Taxonomy" id="2838580"/>
    <lineage>
        <taxon>Bacteria</taxon>
        <taxon>Bacillati</taxon>
        <taxon>Bacillota</taxon>
        <taxon>Clostridia</taxon>
        <taxon>Eubacteriales</taxon>
        <taxon>Oscillospiraceae</taxon>
        <taxon>Faecalibacterium</taxon>
    </lineage>
</organism>
<dbReference type="SUPFAM" id="SSF58104">
    <property type="entry name" value="Methyl-accepting chemotaxis protein (MCP) signaling domain"/>
    <property type="match status" value="1"/>
</dbReference>
<keyword evidence="6 9" id="KW-0472">Membrane</keyword>
<feature type="transmembrane region" description="Helical" evidence="9">
    <location>
        <begin position="279"/>
        <end position="300"/>
    </location>
</feature>
<evidence type="ECO:0000256" key="9">
    <source>
        <dbReference type="SAM" id="Phobius"/>
    </source>
</evidence>
<dbReference type="GO" id="GO:0006935">
    <property type="term" value="P:chemotaxis"/>
    <property type="evidence" value="ECO:0007669"/>
    <property type="project" value="UniProtKB-KW"/>
</dbReference>
<evidence type="ECO:0000256" key="3">
    <source>
        <dbReference type="ARBA" id="ARBA00022500"/>
    </source>
</evidence>
<reference evidence="12" key="1">
    <citation type="journal article" date="2021" name="PeerJ">
        <title>Extensive microbial diversity within the chicken gut microbiome revealed by metagenomics and culture.</title>
        <authorList>
            <person name="Gilroy R."/>
            <person name="Ravi A."/>
            <person name="Getino M."/>
            <person name="Pursley I."/>
            <person name="Horton D.L."/>
            <person name="Alikhan N.F."/>
            <person name="Baker D."/>
            <person name="Gharbi K."/>
            <person name="Hall N."/>
            <person name="Watson M."/>
            <person name="Adriaenssens E.M."/>
            <person name="Foster-Nyarko E."/>
            <person name="Jarju S."/>
            <person name="Secka A."/>
            <person name="Antonio M."/>
            <person name="Oren A."/>
            <person name="Chaudhuri R.R."/>
            <person name="La Ragione R."/>
            <person name="Hildebrand F."/>
            <person name="Pallen M.J."/>
        </authorList>
    </citation>
    <scope>NUCLEOTIDE SEQUENCE</scope>
    <source>
        <strain evidence="12">742</strain>
    </source>
</reference>
<keyword evidence="3" id="KW-0145">Chemotaxis</keyword>
<dbReference type="Pfam" id="PF02743">
    <property type="entry name" value="dCache_1"/>
    <property type="match status" value="1"/>
</dbReference>
<dbReference type="PRINTS" id="PR00260">
    <property type="entry name" value="CHEMTRNSDUCR"/>
</dbReference>
<evidence type="ECO:0000259" key="11">
    <source>
        <dbReference type="PROSITE" id="PS50885"/>
    </source>
</evidence>
<dbReference type="Gene3D" id="6.10.340.10">
    <property type="match status" value="1"/>
</dbReference>
<comment type="similarity">
    <text evidence="7">Belongs to the methyl-accepting chemotaxis (MCP) protein family.</text>
</comment>
<feature type="domain" description="HAMP" evidence="11">
    <location>
        <begin position="306"/>
        <end position="359"/>
    </location>
</feature>
<dbReference type="InterPro" id="IPR033479">
    <property type="entry name" value="dCache_1"/>
</dbReference>
<dbReference type="PANTHER" id="PTHR43531">
    <property type="entry name" value="PROTEIN ICFG"/>
    <property type="match status" value="1"/>
</dbReference>
<accession>A0A9E2NPW4</accession>
<dbReference type="InterPro" id="IPR004090">
    <property type="entry name" value="Chemotax_Me-accpt_rcpt"/>
</dbReference>
<dbReference type="PROSITE" id="PS50885">
    <property type="entry name" value="HAMP"/>
    <property type="match status" value="1"/>
</dbReference>
<name>A0A9E2NPW4_9FIRM</name>
<evidence type="ECO:0000256" key="1">
    <source>
        <dbReference type="ARBA" id="ARBA00004651"/>
    </source>
</evidence>
<dbReference type="GO" id="GO:0005886">
    <property type="term" value="C:plasma membrane"/>
    <property type="evidence" value="ECO:0007669"/>
    <property type="project" value="UniProtKB-SubCell"/>
</dbReference>
<dbReference type="Proteomes" id="UP000824178">
    <property type="component" value="Unassembled WGS sequence"/>
</dbReference>
<sequence>MKSIRQQLLVWFLALTGVTALLCGGLGIFMSYSSSQSTLELSMNALATETAARVTYQLKSYRNAVEALGMVPELSDPLITVEEKQEILDEWVDHYGMMRGNVLTTSGDSIFNGTNYADRDYFQGAIKGESSVSVPTISRTTGELSIMVSAPLWQDGVQDSVIVGVVYMVPEETFLNDIVKAIEVSENSGAYMLDANGNTIAHENIDSVLNQENTIQDAASDPSLKALAEIEKKMVAGETGFGTYTYGGVTKYIAYAPVEDTDGWSLAVNVNTFDFMGEVYRNIIIIVALVVVILICAVAISARVASGLANPIRECVDRIQLLKEGDLASPVPEFKRKDEVGLLASATEQIVATLQGIIGDIGYIIKEMSRGNLDVHSQNPGVYVGDMAEVHTSLHELARDLSGIMAQIDTASNQVSAGAEQVSVGAQSLAQGATEQASSVQELSATISEISTSAIENTKAAKEAQNKANLAGDQVTSCNDKMSELRQAMDDILQGHQEIEKIIATIENIAFQTNILALNAAVEAARAGTAGKGFAVVADEVRSLASKSDQAAKQTKEMIEKSVGNVERGNALTNEVSEALNQANGYTVEAVTLMNQMAERITSETEAIHQVSEGTDQISSVVQTNSATAEQSAAASQELSGQAQLLKQEVSHFTLRREDGML</sequence>
<keyword evidence="5 9" id="KW-1133">Transmembrane helix</keyword>
<evidence type="ECO:0000259" key="10">
    <source>
        <dbReference type="PROSITE" id="PS50111"/>
    </source>
</evidence>
<dbReference type="GO" id="GO:0007165">
    <property type="term" value="P:signal transduction"/>
    <property type="evidence" value="ECO:0007669"/>
    <property type="project" value="UniProtKB-KW"/>
</dbReference>
<dbReference type="Gene3D" id="1.10.287.950">
    <property type="entry name" value="Methyl-accepting chemotaxis protein"/>
    <property type="match status" value="1"/>
</dbReference>
<keyword evidence="8" id="KW-0807">Transducer</keyword>
<dbReference type="Gene3D" id="3.30.450.20">
    <property type="entry name" value="PAS domain"/>
    <property type="match status" value="1"/>
</dbReference>
<feature type="domain" description="Methyl-accepting transducer" evidence="10">
    <location>
        <begin position="404"/>
        <end position="640"/>
    </location>
</feature>
<evidence type="ECO:0000313" key="12">
    <source>
        <dbReference type="EMBL" id="MBU3819131.1"/>
    </source>
</evidence>
<dbReference type="AlphaFoldDB" id="A0A9E2NPW4"/>
<comment type="subcellular location">
    <subcellularLocation>
        <location evidence="1">Cell membrane</location>
        <topology evidence="1">Multi-pass membrane protein</topology>
    </subcellularLocation>
</comment>
<dbReference type="CDD" id="cd12914">
    <property type="entry name" value="PDC1_DGC_like"/>
    <property type="match status" value="1"/>
</dbReference>
<dbReference type="InterPro" id="IPR004089">
    <property type="entry name" value="MCPsignal_dom"/>
</dbReference>
<comment type="caution">
    <text evidence="12">The sequence shown here is derived from an EMBL/GenBank/DDBJ whole genome shotgun (WGS) entry which is preliminary data.</text>
</comment>
<dbReference type="CDD" id="cd12912">
    <property type="entry name" value="PDC2_MCP_like"/>
    <property type="match status" value="1"/>
</dbReference>
<evidence type="ECO:0000256" key="6">
    <source>
        <dbReference type="ARBA" id="ARBA00023136"/>
    </source>
</evidence>
<proteinExistence type="inferred from homology"/>
<keyword evidence="2" id="KW-1003">Cell membrane</keyword>
<evidence type="ECO:0000256" key="8">
    <source>
        <dbReference type="PROSITE-ProRule" id="PRU00284"/>
    </source>
</evidence>
<dbReference type="EMBL" id="JAHLFH010000035">
    <property type="protein sequence ID" value="MBU3819131.1"/>
    <property type="molecule type" value="Genomic_DNA"/>
</dbReference>
<evidence type="ECO:0000256" key="5">
    <source>
        <dbReference type="ARBA" id="ARBA00022989"/>
    </source>
</evidence>
<dbReference type="Pfam" id="PF00672">
    <property type="entry name" value="HAMP"/>
    <property type="match status" value="1"/>
</dbReference>
<dbReference type="InterPro" id="IPR029151">
    <property type="entry name" value="Sensor-like_sf"/>
</dbReference>
<dbReference type="PROSITE" id="PS50111">
    <property type="entry name" value="CHEMOTAXIS_TRANSDUC_2"/>
    <property type="match status" value="1"/>
</dbReference>
<protein>
    <submittedName>
        <fullName evidence="12">Methyl-accepting chemotaxis protein</fullName>
    </submittedName>
</protein>
<dbReference type="GO" id="GO:0004888">
    <property type="term" value="F:transmembrane signaling receptor activity"/>
    <property type="evidence" value="ECO:0007669"/>
    <property type="project" value="InterPro"/>
</dbReference>
<dbReference type="CDD" id="cd06225">
    <property type="entry name" value="HAMP"/>
    <property type="match status" value="1"/>
</dbReference>
<dbReference type="SMART" id="SM00304">
    <property type="entry name" value="HAMP"/>
    <property type="match status" value="1"/>
</dbReference>
<dbReference type="InterPro" id="IPR003660">
    <property type="entry name" value="HAMP_dom"/>
</dbReference>
<evidence type="ECO:0000256" key="7">
    <source>
        <dbReference type="ARBA" id="ARBA00029447"/>
    </source>
</evidence>
<dbReference type="PANTHER" id="PTHR43531:SF11">
    <property type="entry name" value="METHYL-ACCEPTING CHEMOTAXIS PROTEIN 3"/>
    <property type="match status" value="1"/>
</dbReference>
<keyword evidence="4 9" id="KW-0812">Transmembrane</keyword>
<evidence type="ECO:0000256" key="4">
    <source>
        <dbReference type="ARBA" id="ARBA00022692"/>
    </source>
</evidence>
<evidence type="ECO:0000256" key="2">
    <source>
        <dbReference type="ARBA" id="ARBA00022475"/>
    </source>
</evidence>
<dbReference type="CDD" id="cd11386">
    <property type="entry name" value="MCP_signal"/>
    <property type="match status" value="1"/>
</dbReference>
<reference evidence="12" key="2">
    <citation type="submission" date="2021-04" db="EMBL/GenBank/DDBJ databases">
        <authorList>
            <person name="Gilroy R."/>
        </authorList>
    </citation>
    <scope>NUCLEOTIDE SEQUENCE</scope>
    <source>
        <strain evidence="12">742</strain>
    </source>
</reference>
<evidence type="ECO:0000313" key="13">
    <source>
        <dbReference type="Proteomes" id="UP000824178"/>
    </source>
</evidence>
<dbReference type="SUPFAM" id="SSF103190">
    <property type="entry name" value="Sensory domain-like"/>
    <property type="match status" value="1"/>
</dbReference>
<dbReference type="SMART" id="SM00283">
    <property type="entry name" value="MA"/>
    <property type="match status" value="1"/>
</dbReference>
<gene>
    <name evidence="12" type="ORF">H9864_01970</name>
</gene>
<dbReference type="Pfam" id="PF00015">
    <property type="entry name" value="MCPsignal"/>
    <property type="match status" value="1"/>
</dbReference>
<dbReference type="InterPro" id="IPR051310">
    <property type="entry name" value="MCP_chemotaxis"/>
</dbReference>